<dbReference type="PANTHER" id="PTHR24186:SF38">
    <property type="entry name" value="ANKYRIN REPEAT FAMILY PROTEIN"/>
    <property type="match status" value="1"/>
</dbReference>
<evidence type="ECO:0000256" key="2">
    <source>
        <dbReference type="ARBA" id="ARBA00023043"/>
    </source>
</evidence>
<dbReference type="InterPro" id="IPR036770">
    <property type="entry name" value="Ankyrin_rpt-contain_sf"/>
</dbReference>
<dbReference type="Proteomes" id="UP001567538">
    <property type="component" value="Unassembled WGS sequence"/>
</dbReference>
<gene>
    <name evidence="5" type="ORF">AAHA92_27913</name>
</gene>
<protein>
    <submittedName>
        <fullName evidence="5">Uncharacterized protein</fullName>
    </submittedName>
</protein>
<evidence type="ECO:0000313" key="5">
    <source>
        <dbReference type="EMBL" id="KAL1539275.1"/>
    </source>
</evidence>
<sequence length="645" mass="70086">MLRQFLPLRWASTGDQWWFASPIDCAAANGHYDLVRELLHLDANLLIKLTSLPRIRRLESVWDDEFAGVSKCRSSVARKLLSDCENGAHNSLIRAGYGGWLLYSAAAAGDLDFVKELLERDSFLVFGEGEYGITDIFYAAARGGTAEVFRLVFDSAVAEKGRRGEVSPVFKWEMMNRAVHAAARGGATVVLAELLADEDVLGFRDSQGSTVLHAAAGRGQIQIVKNLIFSFDIIDSEDDRGNTALNVAAYRGHLAVMKVLVSASPSSALHTNNCGDTFLHMAVAGFHTPSFRRVDRQMELMREIVGGDLVRIEEIINIQNNDGRTALHMAVVENIQSDVVELLLSVRYIDLNLVDGEGNTPLDLLKQRPRSASSEILIRRLVSAGGVCRREDGTVRSAHLRMRGIGGSPGTSFRIPDAEIVLFTGFEHGACSSSDLVSVECGYSDEILSTPRPSSSKLKKSSSMTSATSRLKIMLRRGRRGGAGVSSPSIDSGCSVESRGIRPSSKNSPISLRERFSTPSNKRILSVQGSVISPSSNKKFGVGLPHNARQVLPKSNLGSPCSALSQSSWSSPVVSVDYGSAGPSSLNQSPYFGEEPVKMKQKRSSFNLGLMNNYFCFGGHGLAIENSIKAQGRRMEKQRSLVDVV</sequence>
<keyword evidence="1" id="KW-0677">Repeat</keyword>
<dbReference type="AlphaFoldDB" id="A0ABD1G582"/>
<reference evidence="5 6" key="1">
    <citation type="submission" date="2024-06" db="EMBL/GenBank/DDBJ databases">
        <title>A chromosome level genome sequence of Diviner's sage (Salvia divinorum).</title>
        <authorList>
            <person name="Ford S.A."/>
            <person name="Ro D.-K."/>
            <person name="Ness R.W."/>
            <person name="Phillips M.A."/>
        </authorList>
    </citation>
    <scope>NUCLEOTIDE SEQUENCE [LARGE SCALE GENOMIC DNA]</scope>
    <source>
        <strain evidence="5">SAF-2024a</strain>
        <tissue evidence="5">Leaf</tissue>
    </source>
</reference>
<feature type="repeat" description="ANK" evidence="3">
    <location>
        <begin position="207"/>
        <end position="239"/>
    </location>
</feature>
<dbReference type="EMBL" id="JBEAFC010000010">
    <property type="protein sequence ID" value="KAL1539275.1"/>
    <property type="molecule type" value="Genomic_DNA"/>
</dbReference>
<keyword evidence="2 3" id="KW-0040">ANK repeat</keyword>
<evidence type="ECO:0000256" key="1">
    <source>
        <dbReference type="ARBA" id="ARBA00022737"/>
    </source>
</evidence>
<keyword evidence="6" id="KW-1185">Reference proteome</keyword>
<organism evidence="5 6">
    <name type="scientific">Salvia divinorum</name>
    <name type="common">Maria pastora</name>
    <name type="synonym">Diviner's sage</name>
    <dbReference type="NCBI Taxonomy" id="28513"/>
    <lineage>
        <taxon>Eukaryota</taxon>
        <taxon>Viridiplantae</taxon>
        <taxon>Streptophyta</taxon>
        <taxon>Embryophyta</taxon>
        <taxon>Tracheophyta</taxon>
        <taxon>Spermatophyta</taxon>
        <taxon>Magnoliopsida</taxon>
        <taxon>eudicotyledons</taxon>
        <taxon>Gunneridae</taxon>
        <taxon>Pentapetalae</taxon>
        <taxon>asterids</taxon>
        <taxon>lamiids</taxon>
        <taxon>Lamiales</taxon>
        <taxon>Lamiaceae</taxon>
        <taxon>Nepetoideae</taxon>
        <taxon>Mentheae</taxon>
        <taxon>Salviinae</taxon>
        <taxon>Salvia</taxon>
        <taxon>Salvia subgen. Calosphace</taxon>
    </lineage>
</organism>
<dbReference type="Gene3D" id="1.25.40.20">
    <property type="entry name" value="Ankyrin repeat-containing domain"/>
    <property type="match status" value="3"/>
</dbReference>
<dbReference type="PROSITE" id="PS50088">
    <property type="entry name" value="ANK_REPEAT"/>
    <property type="match status" value="3"/>
</dbReference>
<evidence type="ECO:0000256" key="3">
    <source>
        <dbReference type="PROSITE-ProRule" id="PRU00023"/>
    </source>
</evidence>
<feature type="repeat" description="ANK" evidence="3">
    <location>
        <begin position="240"/>
        <end position="272"/>
    </location>
</feature>
<dbReference type="InterPro" id="IPR002110">
    <property type="entry name" value="Ankyrin_rpt"/>
</dbReference>
<evidence type="ECO:0000313" key="6">
    <source>
        <dbReference type="Proteomes" id="UP001567538"/>
    </source>
</evidence>
<feature type="repeat" description="ANK" evidence="3">
    <location>
        <begin position="322"/>
        <end position="345"/>
    </location>
</feature>
<dbReference type="SMART" id="SM00248">
    <property type="entry name" value="ANK"/>
    <property type="match status" value="8"/>
</dbReference>
<proteinExistence type="predicted"/>
<dbReference type="PANTHER" id="PTHR24186">
    <property type="entry name" value="PROTEIN PHOSPHATASE 1 REGULATORY SUBUNIT"/>
    <property type="match status" value="1"/>
</dbReference>
<dbReference type="PROSITE" id="PS50297">
    <property type="entry name" value="ANK_REP_REGION"/>
    <property type="match status" value="2"/>
</dbReference>
<name>A0ABD1G582_SALDI</name>
<feature type="region of interest" description="Disordered" evidence="4">
    <location>
        <begin position="479"/>
        <end position="513"/>
    </location>
</feature>
<comment type="caution">
    <text evidence="5">The sequence shown here is derived from an EMBL/GenBank/DDBJ whole genome shotgun (WGS) entry which is preliminary data.</text>
</comment>
<dbReference type="Pfam" id="PF00023">
    <property type="entry name" value="Ank"/>
    <property type="match status" value="1"/>
</dbReference>
<dbReference type="Pfam" id="PF13857">
    <property type="entry name" value="Ank_5"/>
    <property type="match status" value="1"/>
</dbReference>
<evidence type="ECO:0000256" key="4">
    <source>
        <dbReference type="SAM" id="MobiDB-lite"/>
    </source>
</evidence>
<dbReference type="SUPFAM" id="SSF48403">
    <property type="entry name" value="Ankyrin repeat"/>
    <property type="match status" value="1"/>
</dbReference>
<accession>A0ABD1G582</accession>
<dbReference type="Pfam" id="PF12796">
    <property type="entry name" value="Ank_2"/>
    <property type="match status" value="1"/>
</dbReference>